<dbReference type="Pfam" id="PF00239">
    <property type="entry name" value="Resolvase"/>
    <property type="match status" value="1"/>
</dbReference>
<gene>
    <name evidence="3" type="ORF">BCF44_105131</name>
</gene>
<dbReference type="RefSeq" id="WP_116175066.1">
    <property type="nucleotide sequence ID" value="NZ_CP144375.1"/>
</dbReference>
<reference evidence="3 4" key="1">
    <citation type="submission" date="2018-08" db="EMBL/GenBank/DDBJ databases">
        <title>Genomic Encyclopedia of Archaeal and Bacterial Type Strains, Phase II (KMG-II): from individual species to whole genera.</title>
        <authorList>
            <person name="Goeker M."/>
        </authorList>
    </citation>
    <scope>NUCLEOTIDE SEQUENCE [LARGE SCALE GENOMIC DNA]</scope>
    <source>
        <strain evidence="3 4">DSM 45791</strain>
    </source>
</reference>
<dbReference type="Gene3D" id="3.90.1750.20">
    <property type="entry name" value="Putative Large Serine Recombinase, Chain B, Domain 2"/>
    <property type="match status" value="1"/>
</dbReference>
<protein>
    <submittedName>
        <fullName evidence="3">Recombinase</fullName>
    </submittedName>
</protein>
<dbReference type="AlphaFoldDB" id="A0A3E0HP33"/>
<dbReference type="Gene3D" id="3.40.50.1390">
    <property type="entry name" value="Resolvase, N-terminal catalytic domain"/>
    <property type="match status" value="1"/>
</dbReference>
<comment type="caution">
    <text evidence="3">The sequence shown here is derived from an EMBL/GenBank/DDBJ whole genome shotgun (WGS) entry which is preliminary data.</text>
</comment>
<evidence type="ECO:0000313" key="4">
    <source>
        <dbReference type="Proteomes" id="UP000256269"/>
    </source>
</evidence>
<accession>A0A3E0HP33</accession>
<dbReference type="EMBL" id="QUNO01000005">
    <property type="protein sequence ID" value="REH48273.1"/>
    <property type="molecule type" value="Genomic_DNA"/>
</dbReference>
<dbReference type="GO" id="GO:0003677">
    <property type="term" value="F:DNA binding"/>
    <property type="evidence" value="ECO:0007669"/>
    <property type="project" value="InterPro"/>
</dbReference>
<dbReference type="GO" id="GO:0000150">
    <property type="term" value="F:DNA strand exchange activity"/>
    <property type="evidence" value="ECO:0007669"/>
    <property type="project" value="InterPro"/>
</dbReference>
<dbReference type="SMART" id="SM00857">
    <property type="entry name" value="Resolvase"/>
    <property type="match status" value="1"/>
</dbReference>
<dbReference type="InterPro" id="IPR036162">
    <property type="entry name" value="Resolvase-like_N_sf"/>
</dbReference>
<dbReference type="PANTHER" id="PTHR30461:SF23">
    <property type="entry name" value="DNA RECOMBINASE-RELATED"/>
    <property type="match status" value="1"/>
</dbReference>
<feature type="domain" description="Recombinase" evidence="2">
    <location>
        <begin position="185"/>
        <end position="294"/>
    </location>
</feature>
<organism evidence="3 4">
    <name type="scientific">Kutzneria buriramensis</name>
    <dbReference type="NCBI Taxonomy" id="1045776"/>
    <lineage>
        <taxon>Bacteria</taxon>
        <taxon>Bacillati</taxon>
        <taxon>Actinomycetota</taxon>
        <taxon>Actinomycetes</taxon>
        <taxon>Pseudonocardiales</taxon>
        <taxon>Pseudonocardiaceae</taxon>
        <taxon>Kutzneria</taxon>
    </lineage>
</organism>
<keyword evidence="1" id="KW-0175">Coiled coil</keyword>
<dbReference type="PANTHER" id="PTHR30461">
    <property type="entry name" value="DNA-INVERTASE FROM LAMBDOID PROPHAGE"/>
    <property type="match status" value="1"/>
</dbReference>
<evidence type="ECO:0000259" key="2">
    <source>
        <dbReference type="PROSITE" id="PS51737"/>
    </source>
</evidence>
<dbReference type="PROSITE" id="PS51737">
    <property type="entry name" value="RECOMBINASE_DNA_BIND"/>
    <property type="match status" value="1"/>
</dbReference>
<dbReference type="SUPFAM" id="SSF53041">
    <property type="entry name" value="Resolvase-like"/>
    <property type="match status" value="1"/>
</dbReference>
<dbReference type="Pfam" id="PF07508">
    <property type="entry name" value="Recombinase"/>
    <property type="match status" value="1"/>
</dbReference>
<dbReference type="OrthoDB" id="4500247at2"/>
<name>A0A3E0HP33_9PSEU</name>
<dbReference type="InterPro" id="IPR038109">
    <property type="entry name" value="DNA_bind_recomb_sf"/>
</dbReference>
<keyword evidence="4" id="KW-1185">Reference proteome</keyword>
<evidence type="ECO:0000313" key="3">
    <source>
        <dbReference type="EMBL" id="REH48273.1"/>
    </source>
</evidence>
<dbReference type="CDD" id="cd00338">
    <property type="entry name" value="Ser_Recombinase"/>
    <property type="match status" value="1"/>
</dbReference>
<dbReference type="InterPro" id="IPR050639">
    <property type="entry name" value="SSR_resolvase"/>
</dbReference>
<proteinExistence type="predicted"/>
<dbReference type="InterPro" id="IPR006119">
    <property type="entry name" value="Resolv_N"/>
</dbReference>
<dbReference type="Proteomes" id="UP000256269">
    <property type="component" value="Unassembled WGS sequence"/>
</dbReference>
<dbReference type="InterPro" id="IPR011109">
    <property type="entry name" value="DNA_bind_recombinase_dom"/>
</dbReference>
<sequence>MTPKRNVSAGQDAARPVTLDSYGRLSRVPETGELEKIDVQWADNRKVVERVGARLGQELQDGLSAWKRGVRRPGWEALLERVESGVVDGVVVWHTDRLFRQPRDLEKLIELGERGFKVYSAHGTRDLSDPDDRFILRIEVAHAARSSDDTARRIKRRFATFREQGKGTGGPRRFGFPGKDLTWTPGPGQTKDDQPLVSADQVARERQAIRDAAEAVLTGVSMCEIARQWNAAGLRTAAGRNWVQVTVRDTLKRPTLAGVIEHEGKPVGRLPGEPILSQRTFDRVRALIAGRKRGRVAGERYVGTGLLRCGKCFHKLSAHVQTGKTYKDGTKRFDYFCCKQHRGCGGVYADGGSVDRELRTFTINRLSDDRHAAAIAAARARVADRLAEVNDEIDDIERLHQALSARLGARQMTLDAFDAANEPLVADLARLTAEREALSGGNADGPTQAQSPEEVARQWDAGGFAEKRSLLTQALGRNWMMVEPFTQSGRKRFNPRRVHPVKPKSAAEVAARAAEVAAEMAARAAAQ</sequence>
<evidence type="ECO:0000256" key="1">
    <source>
        <dbReference type="SAM" id="Coils"/>
    </source>
</evidence>
<feature type="coiled-coil region" evidence="1">
    <location>
        <begin position="379"/>
        <end position="406"/>
    </location>
</feature>